<dbReference type="PANTHER" id="PTHR30565:SF9">
    <property type="entry name" value="PROTEIN YCIF"/>
    <property type="match status" value="1"/>
</dbReference>
<dbReference type="Pfam" id="PF05974">
    <property type="entry name" value="DUF892"/>
    <property type="match status" value="1"/>
</dbReference>
<dbReference type="InterPro" id="IPR009078">
    <property type="entry name" value="Ferritin-like_SF"/>
</dbReference>
<name>A0A6J4LLZ4_9HYPH</name>
<accession>A0A6J4LLZ4</accession>
<evidence type="ECO:0000313" key="2">
    <source>
        <dbReference type="EMBL" id="CAA9336358.1"/>
    </source>
</evidence>
<dbReference type="InterPro" id="IPR010287">
    <property type="entry name" value="DUF892_YciF-like"/>
</dbReference>
<feature type="coiled-coil region" evidence="1">
    <location>
        <begin position="55"/>
        <end position="82"/>
    </location>
</feature>
<evidence type="ECO:0000256" key="1">
    <source>
        <dbReference type="SAM" id="Coils"/>
    </source>
</evidence>
<sequence length="183" mass="20440">MAMTAAGTMGAASFTSDTAKQTYISGLKNAHALEKQATQLIDRQLERYENYPEVSQMLRQHALETEQQMARLEDLLHSLGEDRSVLKDLATSISGNLAAVAHSVMPDEVLKNHFANHAFENFEIASYLSLIAMAEATGHAQHVPVLRQNLAEEEKTATWLREHTRDITLKYMSLEESGQKADR</sequence>
<organism evidence="2">
    <name type="scientific">uncultured Microvirga sp</name>
    <dbReference type="NCBI Taxonomy" id="412392"/>
    <lineage>
        <taxon>Bacteria</taxon>
        <taxon>Pseudomonadati</taxon>
        <taxon>Pseudomonadota</taxon>
        <taxon>Alphaproteobacteria</taxon>
        <taxon>Hyphomicrobiales</taxon>
        <taxon>Methylobacteriaceae</taxon>
        <taxon>Microvirga</taxon>
        <taxon>environmental samples</taxon>
    </lineage>
</organism>
<dbReference type="InterPro" id="IPR012347">
    <property type="entry name" value="Ferritin-like"/>
</dbReference>
<dbReference type="SUPFAM" id="SSF47240">
    <property type="entry name" value="Ferritin-like"/>
    <property type="match status" value="1"/>
</dbReference>
<dbReference type="InterPro" id="IPR047114">
    <property type="entry name" value="YciF"/>
</dbReference>
<keyword evidence="1" id="KW-0175">Coiled coil</keyword>
<dbReference type="PANTHER" id="PTHR30565">
    <property type="entry name" value="PROTEIN YCIF"/>
    <property type="match status" value="1"/>
</dbReference>
<reference evidence="2" key="1">
    <citation type="submission" date="2020-02" db="EMBL/GenBank/DDBJ databases">
        <authorList>
            <person name="Meier V. D."/>
        </authorList>
    </citation>
    <scope>NUCLEOTIDE SEQUENCE</scope>
    <source>
        <strain evidence="2">AVDCRST_MAG90</strain>
    </source>
</reference>
<dbReference type="EMBL" id="CADCUC010000343">
    <property type="protein sequence ID" value="CAA9336358.1"/>
    <property type="molecule type" value="Genomic_DNA"/>
</dbReference>
<protein>
    <submittedName>
        <fullName evidence="2">Protein YciE</fullName>
    </submittedName>
</protein>
<dbReference type="Gene3D" id="1.20.1260.10">
    <property type="match status" value="1"/>
</dbReference>
<gene>
    <name evidence="2" type="ORF">AVDCRST_MAG90-1751</name>
</gene>
<dbReference type="AlphaFoldDB" id="A0A6J4LLZ4"/>
<proteinExistence type="predicted"/>